<organism evidence="7 8">
    <name type="scientific">Rhodopseudomonas palustris</name>
    <dbReference type="NCBI Taxonomy" id="1076"/>
    <lineage>
        <taxon>Bacteria</taxon>
        <taxon>Pseudomonadati</taxon>
        <taxon>Pseudomonadota</taxon>
        <taxon>Alphaproteobacteria</taxon>
        <taxon>Hyphomicrobiales</taxon>
        <taxon>Nitrobacteraceae</taxon>
        <taxon>Rhodopseudomonas</taxon>
    </lineage>
</organism>
<gene>
    <name evidence="7" type="ORF">D4Q52_20705</name>
</gene>
<evidence type="ECO:0000256" key="2">
    <source>
        <dbReference type="ARBA" id="ARBA00022448"/>
    </source>
</evidence>
<evidence type="ECO:0000259" key="6">
    <source>
        <dbReference type="Pfam" id="PF13458"/>
    </source>
</evidence>
<dbReference type="Pfam" id="PF13458">
    <property type="entry name" value="Peripla_BP_6"/>
    <property type="match status" value="1"/>
</dbReference>
<keyword evidence="2" id="KW-0813">Transport</keyword>
<accession>A0A418V0R6</accession>
<proteinExistence type="inferred from homology"/>
<feature type="domain" description="Leucine-binding protein" evidence="6">
    <location>
        <begin position="26"/>
        <end position="355"/>
    </location>
</feature>
<comment type="caution">
    <text evidence="7">The sequence shown here is derived from an EMBL/GenBank/DDBJ whole genome shotgun (WGS) entry which is preliminary data.</text>
</comment>
<dbReference type="SUPFAM" id="SSF53822">
    <property type="entry name" value="Periplasmic binding protein-like I"/>
    <property type="match status" value="1"/>
</dbReference>
<dbReference type="InterPro" id="IPR028081">
    <property type="entry name" value="Leu-bd"/>
</dbReference>
<dbReference type="OrthoDB" id="9768099at2"/>
<feature type="chain" id="PRO_5018982080" evidence="5">
    <location>
        <begin position="24"/>
        <end position="379"/>
    </location>
</feature>
<dbReference type="Gene3D" id="3.40.50.2300">
    <property type="match status" value="2"/>
</dbReference>
<sequence length="379" mass="40274">MLMKRIMLAIGLSLVAPMVSAHAQNIVIGASVPDTGPAAAPATWQRWGYQLALDEANAAGGVLGKKVEMLAYDNRCNPSEAVNVANKLIEAKVVAIVGAHCSSATLATMPLIAAAKIPLLDGVASSPKITELSGVGGNEWTFRINPSDDDMMNALGIYLSSSSKIKRVAVLGEDTDFGRGGAAAFAAVAKKYGIEVISTDFHPQSYPDFTSLLTRIQQSKPDAIATFQLAGDQLNFLRNAMQLGVRIPFIGRFDPGGNNLQIIQAGGMEGSITAWTYSYLVDTPANKAFAAEVEKRHKTTPVLQTWAGYDAMRLVLTAIKNAGSTDPTAVRDAIKKIDFTNVMGAKVTFDDHNQGGKVVLIEGIADKKVKILKEVSLAN</sequence>
<evidence type="ECO:0000313" key="7">
    <source>
        <dbReference type="EMBL" id="RJF69405.1"/>
    </source>
</evidence>
<dbReference type="RefSeq" id="WP_119858471.1">
    <property type="nucleotide sequence ID" value="NZ_QYYD01000024.1"/>
</dbReference>
<comment type="similarity">
    <text evidence="1">Belongs to the leucine-binding protein family.</text>
</comment>
<evidence type="ECO:0000256" key="5">
    <source>
        <dbReference type="SAM" id="SignalP"/>
    </source>
</evidence>
<dbReference type="InterPro" id="IPR051010">
    <property type="entry name" value="BCAA_transport"/>
</dbReference>
<dbReference type="InterPro" id="IPR028082">
    <property type="entry name" value="Peripla_BP_I"/>
</dbReference>
<dbReference type="AlphaFoldDB" id="A0A418V0R6"/>
<keyword evidence="4" id="KW-0029">Amino-acid transport</keyword>
<dbReference type="PANTHER" id="PTHR30483:SF6">
    <property type="entry name" value="PERIPLASMIC BINDING PROTEIN OF ABC TRANSPORTER FOR NATURAL AMINO ACIDS"/>
    <property type="match status" value="1"/>
</dbReference>
<reference evidence="7 8" key="1">
    <citation type="submission" date="2018-09" db="EMBL/GenBank/DDBJ databases">
        <title>Draft genome sequence of Rhodopseudomonas palustris 2.1.18.</title>
        <authorList>
            <person name="Robertson S.L."/>
            <person name="Meyer T.E."/>
            <person name="Kyndt J.A."/>
        </authorList>
    </citation>
    <scope>NUCLEOTIDE SEQUENCE [LARGE SCALE GENOMIC DNA]</scope>
    <source>
        <strain evidence="7 8">2.1.18</strain>
    </source>
</reference>
<dbReference type="EMBL" id="QYYD01000024">
    <property type="protein sequence ID" value="RJF69405.1"/>
    <property type="molecule type" value="Genomic_DNA"/>
</dbReference>
<dbReference type="GO" id="GO:0006865">
    <property type="term" value="P:amino acid transport"/>
    <property type="evidence" value="ECO:0007669"/>
    <property type="project" value="UniProtKB-KW"/>
</dbReference>
<name>A0A418V0R6_RHOPL</name>
<keyword evidence="3 5" id="KW-0732">Signal</keyword>
<evidence type="ECO:0000256" key="4">
    <source>
        <dbReference type="ARBA" id="ARBA00022970"/>
    </source>
</evidence>
<dbReference type="Proteomes" id="UP000285523">
    <property type="component" value="Unassembled WGS sequence"/>
</dbReference>
<evidence type="ECO:0000256" key="3">
    <source>
        <dbReference type="ARBA" id="ARBA00022729"/>
    </source>
</evidence>
<dbReference type="InterPro" id="IPR000709">
    <property type="entry name" value="Leu_Ile_Val-bd"/>
</dbReference>
<protein>
    <submittedName>
        <fullName evidence="7">Amino acid ABC transporter substrate-binding protein</fullName>
    </submittedName>
</protein>
<evidence type="ECO:0000313" key="8">
    <source>
        <dbReference type="Proteomes" id="UP000285523"/>
    </source>
</evidence>
<feature type="signal peptide" evidence="5">
    <location>
        <begin position="1"/>
        <end position="23"/>
    </location>
</feature>
<evidence type="ECO:0000256" key="1">
    <source>
        <dbReference type="ARBA" id="ARBA00010062"/>
    </source>
</evidence>
<dbReference type="PANTHER" id="PTHR30483">
    <property type="entry name" value="LEUCINE-SPECIFIC-BINDING PROTEIN"/>
    <property type="match status" value="1"/>
</dbReference>
<dbReference type="PRINTS" id="PR00337">
    <property type="entry name" value="LEUILEVALBP"/>
</dbReference>